<dbReference type="OrthoDB" id="381190at2759"/>
<comment type="function">
    <text evidence="13 16">Serine/threonine protein kinase which activates checkpoint signaling upon genotoxic stresses such as ionizing radiation (IR), ultraviolet light (UV), or DNA replication stalling, thereby acting as a DNA damage sensor. Recognizes the substrate consensus sequence [ST]-Q. Phosphorylates histone H2A to form H2AS128ph (gamma-H2A) at sites of DNA damage, involved in the regulation of DNA damage response mechanism. Required for the control of telomere length and genome stability.</text>
</comment>
<evidence type="ECO:0000313" key="21">
    <source>
        <dbReference type="EMBL" id="KJA27996.1"/>
    </source>
</evidence>
<evidence type="ECO:0000256" key="9">
    <source>
        <dbReference type="ARBA" id="ARBA00022763"/>
    </source>
</evidence>
<evidence type="ECO:0000256" key="6">
    <source>
        <dbReference type="ARBA" id="ARBA00022527"/>
    </source>
</evidence>
<evidence type="ECO:0000256" key="13">
    <source>
        <dbReference type="ARBA" id="ARBA00025079"/>
    </source>
</evidence>
<dbReference type="GO" id="GO:0035556">
    <property type="term" value="P:intracellular signal transduction"/>
    <property type="evidence" value="ECO:0007669"/>
    <property type="project" value="UniProtKB-ARBA"/>
</dbReference>
<dbReference type="PANTHER" id="PTHR37079:SF4">
    <property type="entry name" value="SERINE_THREONINE-PROTEIN KINASE ATM"/>
    <property type="match status" value="1"/>
</dbReference>
<dbReference type="Pfam" id="PF11640">
    <property type="entry name" value="TAN"/>
    <property type="match status" value="1"/>
</dbReference>
<evidence type="ECO:0000256" key="2">
    <source>
        <dbReference type="ARBA" id="ARBA00010769"/>
    </source>
</evidence>
<dbReference type="EMBL" id="KN817522">
    <property type="protein sequence ID" value="KJA27996.1"/>
    <property type="molecule type" value="Genomic_DNA"/>
</dbReference>
<feature type="domain" description="FAT" evidence="19">
    <location>
        <begin position="1983"/>
        <end position="2589"/>
    </location>
</feature>
<keyword evidence="16" id="KW-0156">Chromatin regulator</keyword>
<dbReference type="InterPro" id="IPR016024">
    <property type="entry name" value="ARM-type_fold"/>
</dbReference>
<evidence type="ECO:0000256" key="14">
    <source>
        <dbReference type="ARBA" id="ARBA00047899"/>
    </source>
</evidence>
<sequence length="3068" mass="348123">MNNITLRSVLDNLKSKKASERQEGLHTIRDVFAKDKVVANFHLGKSDSGKTNPVLWLPVYQALFTTVYIEKEGMKKASSRTSSSRRISEASSTIRWLTERTVPFMNRRVISPLFQHFTQMLASDEDRSELFQPIALDYAKSLKALLTYVPHLEHLEAAQWVKMVEICFNVILGDPVRQSFTRDEVMDEAVAFPIETDDDMYVDDDLMEDYEAEPSQSGRKRTRRDPTPKPILSPRNVKRKGKVPHSAVTSEQVEFASVLSLLLASPVAPILSDEYPHIVPAIMTRLRRFLERYPADSSLLYDYINILSSVLDHLSLNRKHEIEIFARSTWTALVGLWGTKDKHLKETLVVVLRHLFQFVVCPAYSDDPKLPPFDAINGIGVLWHILDAEAENKWGVDALALDALRLDIAGPDVSQFSEVNAFVAKTFRAGWNFDAEQALSWAILELRADCAGKLFQLSESMLHSTPIVGTSRAQSKRIRLENPITSLLHSIRTGTGAHVRNYHLQTLLFFVDRHWALVHDSQKQEIIDVLLQYVAVEDNLVQSWVFLNFSAIAVSEASRKPRKSAGDPCSLNASMWDSIWAHAIRRANAPVICRAACHTGQALLKSFYSLTPKPSQVLLTSSRVLLDIETFMKDMDVQGPSYPFDSVCTFLSHCLTIASQDARLYRLHLEDVVLSWFIDSWKVSHIRSRMAPSTITDTLSLLEIICGLSKRVELQCRSLLPKSEIVESVVQENKTKVIRDLLLYAKVPAFSKQPYLTRLPLASPQSKGRSAASGSEKILVMARGRERRISAFFLKTLESLSAEWEASRDSNNYTTAEITRQSLDIAISAVVFQSLLVLNGIVPNRQVLQNASKVIKLLIHSLNNPNWTTVEKLLVAQGLEAIIQEGETFQDDTFCQVLSQPGPDSGIKEQTLQRLLSSYHIKQQNLEKDRLHLLRLVWQNIEIQDALTAVNDIARAMLSDIVTKSSSRSKMHTMDVDDKDGFGPIRTANVQASTPNMQKSDNDRPIRHTIEICIGVLACGPFLQSPSSQPTRDKELVQLILTSAEEQPEIFCIVCPIFFSRVRQGMFALPVKYMDAFLDMFEPLLREYTYGRSERFHCVLLDLLTSCLGVWQFEDSKAQEVHEKFSQLCIWMANALAAQNMRSWVLRDAFVRFMNKYLSKDPTQESWATPDDFDNEDSYKARLPTTLLPSLNSDADMRVRFRAALVNASLYSLSDRLQLHPLEMYNLMREFYTKDVYNYEHMLTRTVSLGNIMIVSSAVRRGPYWHLLETCIYSQEYVSHIEAILTGVSERLGFPSLSALFVAYASQIAYSIRQANADITTFPPLLLGYRDRRQSAEAAFNLFTPTNLLNDGRMQFESHCKMLQKSVVDGLQGCFGEIVGLAIANWFGHTPGEDTSELEQHLKEIFSPLDDFWSEFEQSLDQVVTTVLRCLGEQDFSENGPIVADLRAFDEQFNTKSAATFLQLTTFRASDTFKPHQPNLPVFSAETLLKSLHWISSRLPDAFSKATTYHVLHLLLDKIHNNPLVNEQHRLINAISLWIAYRRHDMEDLTILNSVIHGATLLLPQSDLTRSAQSILELTLRYYKKLTFDTSTGSLPNSHLPNFLLRVCCVAHDFQSATDDDSISEIGSSLLSWIGQQAYSLSKIPLFRPIISRALAAWPHQPSSELLPLYNEIMLSDLASILEDPHLSSNKFRLVRRIKDQVASGDGEEGQYSKTYFWRLKEYMPPPGHLQDEDADAFTQLLTINHGKISGFNPEPLDLNAPRPRQRRMFSKKGSTEDALASDAITLGLLTMLEDDNATRVSNAYHTLRLIMAISSSEGRRFPPTGYRAEVNYLKCYTPKPVHFPVPNIQEALFSDTHLESASEFKQWVSLFTVLLSNTLSAFDPFFGQLTAILTTDAEFAEQILPILVYTLLSLQMSGKFDHITNSLQDMLSAYFTRILTSKDTDLACIRCIVDIVLHLRYFTVKTNDALAYNKWLSIDYTLLAQSAVLCGAYTTALLFVEIAADQQVATGNDHRTEQVLYEIYAHIDEPDGFYGIQTDDLDQFLIKRLHHENQWDKAFRFHGAALEAGKSGKAEQEGLMESFHHFGFDHLASDTSRHFPGDSSASSLVSSSMNYKLAWRTETWDLPEQAHDAPNAALYRSLRAIHRERDPHLLDSVIHSAFLAEMEHVRSLGSEDLVEIRAAARDLMCLGQVLHWGREGIQQLLKSEDMSLDSWKDFIHIDPAFEFSDLESLMATRISLVRSMRQREERQQIGTMARPFLKGLINIEKHCLLRLSEAARASNQTQIALNSVIRAQRLEAVPTPDVSEEFANVLWIQKEEKLAVRLLRHLLENNVNSEISLKNHSRRAIWLSRLGTWTSEACLEKPADIWARYFNPSILLLEEVKDNTTHFNSSHAKIYRECAMFSERQYHSALKSPDAVRWKVYVDRKTQEIAERQKELDTLSDRDSHRYKELYTERKRAVVLLTQDSDHFKKHNTLRDTSLRQAIDMHSRCLATSDEFDMDSAIRLCSLWLANFDDESVLDSVKVALDRVPSRKFAFLAHQLTARLTTIQSSRTALAQENLQNLILRICHEHPFHILYQVYCLSDHTSITASGSRRQSAPQNSQSTQTERGTAASDIFDRLRIDAIAGQRVRDVEKLCDAYLEWAKLPISTSSRYHSKQKGVPFKIPSTMRILKISNLLVPVSTARLPLDPTMQYKNCAWIQRYEPTFDTAGGINLPKINICHGSDGQQYKQLFKGEGKDDLRQDAVMEQVFDLVNGVLKRDRETRRRTLTVRDYKVIPLSSQAGVLEFVGNTCPLKVWLDRAYPIYRPQDMKQNDIVTEIKRLRGPTPEKLTEHFLSIRQRFKPVLRHYFTEKHKNPIHWFQMRLSYTRSVATTSIVGHILGLGDRHSSNILIDNVSGEVVHIDLGIAFDQGKLLNIPEKVPFRMTANIVDGMGPSGTTGVFQRCAEETLRVLREESEVIMTVLEVFKHDPLHSWTASEYKVKHAQSDAPTVTSIPNDTSRFNLGIGIDMTSGSADEAADRALNSVARKLDKSLSVESTVNELLAEATDPMNLATLFVGWAPFL</sequence>
<feature type="domain" description="FATC" evidence="20">
    <location>
        <begin position="3036"/>
        <end position="3068"/>
    </location>
</feature>
<evidence type="ECO:0000256" key="12">
    <source>
        <dbReference type="ARBA" id="ARBA00023242"/>
    </source>
</evidence>
<dbReference type="Pfam" id="PF00454">
    <property type="entry name" value="PI3_PI4_kinase"/>
    <property type="match status" value="1"/>
</dbReference>
<evidence type="ECO:0000256" key="17">
    <source>
        <dbReference type="SAM" id="MobiDB-lite"/>
    </source>
</evidence>
<dbReference type="InterPro" id="IPR018936">
    <property type="entry name" value="PI3/4_kinase_CS"/>
</dbReference>
<dbReference type="SUPFAM" id="SSF48371">
    <property type="entry name" value="ARM repeat"/>
    <property type="match status" value="1"/>
</dbReference>
<dbReference type="GO" id="GO:0005524">
    <property type="term" value="F:ATP binding"/>
    <property type="evidence" value="ECO:0007669"/>
    <property type="project" value="UniProtKB-KW"/>
</dbReference>
<dbReference type="GO" id="GO:0004674">
    <property type="term" value="F:protein serine/threonine kinase activity"/>
    <property type="evidence" value="ECO:0007669"/>
    <property type="project" value="UniProtKB-KW"/>
</dbReference>
<dbReference type="GO" id="GO:0006325">
    <property type="term" value="P:chromatin organization"/>
    <property type="evidence" value="ECO:0007669"/>
    <property type="project" value="UniProtKB-KW"/>
</dbReference>
<evidence type="ECO:0000259" key="19">
    <source>
        <dbReference type="PROSITE" id="PS51189"/>
    </source>
</evidence>
<protein>
    <recommendedName>
        <fullName evidence="5 16">Serine/threonine-protein kinase Tel1</fullName>
        <ecNumber evidence="4 16">2.7.11.1</ecNumber>
    </recommendedName>
</protein>
<keyword evidence="9 16" id="KW-0227">DNA damage</keyword>
<dbReference type="GO" id="GO:0006281">
    <property type="term" value="P:DNA repair"/>
    <property type="evidence" value="ECO:0007669"/>
    <property type="project" value="InterPro"/>
</dbReference>
<dbReference type="OMA" id="DVRLYRM"/>
<dbReference type="CDD" id="cd05171">
    <property type="entry name" value="PIKKc_ATM"/>
    <property type="match status" value="1"/>
</dbReference>
<comment type="catalytic activity">
    <reaction evidence="14 16">
        <text>L-threonyl-[protein] + ATP = O-phospho-L-threonyl-[protein] + ADP + H(+)</text>
        <dbReference type="Rhea" id="RHEA:46608"/>
        <dbReference type="Rhea" id="RHEA-COMP:11060"/>
        <dbReference type="Rhea" id="RHEA-COMP:11605"/>
        <dbReference type="ChEBI" id="CHEBI:15378"/>
        <dbReference type="ChEBI" id="CHEBI:30013"/>
        <dbReference type="ChEBI" id="CHEBI:30616"/>
        <dbReference type="ChEBI" id="CHEBI:61977"/>
        <dbReference type="ChEBI" id="CHEBI:456216"/>
        <dbReference type="EC" id="2.7.11.1"/>
    </reaction>
</comment>
<feature type="region of interest" description="Disordered" evidence="17">
    <location>
        <begin position="2595"/>
        <end position="2614"/>
    </location>
</feature>
<reference evidence="22" key="1">
    <citation type="submission" date="2014-04" db="EMBL/GenBank/DDBJ databases">
        <title>Evolutionary Origins and Diversification of the Mycorrhizal Mutualists.</title>
        <authorList>
            <consortium name="DOE Joint Genome Institute"/>
            <consortium name="Mycorrhizal Genomics Consortium"/>
            <person name="Kohler A."/>
            <person name="Kuo A."/>
            <person name="Nagy L.G."/>
            <person name="Floudas D."/>
            <person name="Copeland A."/>
            <person name="Barry K.W."/>
            <person name="Cichocki N."/>
            <person name="Veneault-Fourrey C."/>
            <person name="LaButti K."/>
            <person name="Lindquist E.A."/>
            <person name="Lipzen A."/>
            <person name="Lundell T."/>
            <person name="Morin E."/>
            <person name="Murat C."/>
            <person name="Riley R."/>
            <person name="Ohm R."/>
            <person name="Sun H."/>
            <person name="Tunlid A."/>
            <person name="Henrissat B."/>
            <person name="Grigoriev I.V."/>
            <person name="Hibbett D.S."/>
            <person name="Martin F."/>
        </authorList>
    </citation>
    <scope>NUCLEOTIDE SEQUENCE [LARGE SCALE GENOMIC DNA]</scope>
    <source>
        <strain evidence="22">FD-334 SS-4</strain>
    </source>
</reference>
<evidence type="ECO:0000259" key="18">
    <source>
        <dbReference type="PROSITE" id="PS50290"/>
    </source>
</evidence>
<dbReference type="PROSITE" id="PS50290">
    <property type="entry name" value="PI3_4_KINASE_3"/>
    <property type="match status" value="1"/>
</dbReference>
<dbReference type="SMART" id="SM00146">
    <property type="entry name" value="PI3Kc"/>
    <property type="match status" value="1"/>
</dbReference>
<dbReference type="Proteomes" id="UP000054270">
    <property type="component" value="Unassembled WGS sequence"/>
</dbReference>
<dbReference type="InterPro" id="IPR021668">
    <property type="entry name" value="TAN"/>
</dbReference>
<comment type="subcellular location">
    <subcellularLocation>
        <location evidence="16">Chromosome</location>
        <location evidence="16">Telomere</location>
    </subcellularLocation>
    <subcellularLocation>
        <location evidence="1 16">Nucleus</location>
    </subcellularLocation>
</comment>
<dbReference type="InterPro" id="IPR014009">
    <property type="entry name" value="PIK_FAT"/>
</dbReference>
<evidence type="ECO:0000256" key="3">
    <source>
        <dbReference type="ARBA" id="ARBA00011370"/>
    </source>
</evidence>
<gene>
    <name evidence="21" type="ORF">HYPSUDRAFT_34256</name>
</gene>
<accession>A0A0D2PHM8</accession>
<evidence type="ECO:0000256" key="16">
    <source>
        <dbReference type="RuleBase" id="RU365027"/>
    </source>
</evidence>
<organism evidence="21 22">
    <name type="scientific">Hypholoma sublateritium (strain FD-334 SS-4)</name>
    <dbReference type="NCBI Taxonomy" id="945553"/>
    <lineage>
        <taxon>Eukaryota</taxon>
        <taxon>Fungi</taxon>
        <taxon>Dikarya</taxon>
        <taxon>Basidiomycota</taxon>
        <taxon>Agaricomycotina</taxon>
        <taxon>Agaricomycetes</taxon>
        <taxon>Agaricomycetidae</taxon>
        <taxon>Agaricales</taxon>
        <taxon>Agaricineae</taxon>
        <taxon>Strophariaceae</taxon>
        <taxon>Hypholoma</taxon>
    </lineage>
</organism>
<evidence type="ECO:0000256" key="5">
    <source>
        <dbReference type="ARBA" id="ARBA00014619"/>
    </source>
</evidence>
<dbReference type="EC" id="2.7.11.1" evidence="4 16"/>
<dbReference type="STRING" id="945553.A0A0D2PHM8"/>
<dbReference type="Gene3D" id="3.30.1010.10">
    <property type="entry name" value="Phosphatidylinositol 3-kinase Catalytic Subunit, Chain A, domain 4"/>
    <property type="match status" value="1"/>
</dbReference>
<keyword evidence="10 16" id="KW-0418">Kinase</keyword>
<keyword evidence="12 16" id="KW-0539">Nucleus</keyword>
<comment type="similarity">
    <text evidence="2 16">Belongs to the PI3/PI4-kinase family. ATM subfamily.</text>
</comment>
<dbReference type="GO" id="GO:0000781">
    <property type="term" value="C:chromosome, telomeric region"/>
    <property type="evidence" value="ECO:0007669"/>
    <property type="project" value="UniProtKB-SubCell"/>
</dbReference>
<dbReference type="InterPro" id="IPR038980">
    <property type="entry name" value="ATM_plant"/>
</dbReference>
<dbReference type="PANTHER" id="PTHR37079">
    <property type="entry name" value="SERINE/THREONINE-PROTEIN KINASE ATM"/>
    <property type="match status" value="1"/>
</dbReference>
<evidence type="ECO:0000313" key="22">
    <source>
        <dbReference type="Proteomes" id="UP000054270"/>
    </source>
</evidence>
<keyword evidence="22" id="KW-1185">Reference proteome</keyword>
<feature type="domain" description="PI3K/PI4K catalytic" evidence="18">
    <location>
        <begin position="2707"/>
        <end position="3031"/>
    </location>
</feature>
<feature type="compositionally biased region" description="Polar residues" evidence="17">
    <location>
        <begin position="2595"/>
        <end position="2613"/>
    </location>
</feature>
<dbReference type="InterPro" id="IPR036940">
    <property type="entry name" value="PI3/4_kinase_cat_sf"/>
</dbReference>
<dbReference type="Gene3D" id="1.10.1070.11">
    <property type="entry name" value="Phosphatidylinositol 3-/4-kinase, catalytic domain"/>
    <property type="match status" value="1"/>
</dbReference>
<dbReference type="InterPro" id="IPR003152">
    <property type="entry name" value="FATC_dom"/>
</dbReference>
<keyword evidence="7 16" id="KW-0808">Transferase</keyword>
<proteinExistence type="inferred from homology"/>
<dbReference type="GO" id="GO:0005634">
    <property type="term" value="C:nucleus"/>
    <property type="evidence" value="ECO:0007669"/>
    <property type="project" value="UniProtKB-SubCell"/>
</dbReference>
<evidence type="ECO:0000256" key="15">
    <source>
        <dbReference type="ARBA" id="ARBA00048679"/>
    </source>
</evidence>
<dbReference type="SUPFAM" id="SSF56112">
    <property type="entry name" value="Protein kinase-like (PK-like)"/>
    <property type="match status" value="1"/>
</dbReference>
<dbReference type="SMART" id="SM01342">
    <property type="entry name" value="TAN"/>
    <property type="match status" value="1"/>
</dbReference>
<dbReference type="GO" id="GO:0106310">
    <property type="term" value="F:protein serine kinase activity"/>
    <property type="evidence" value="ECO:0007669"/>
    <property type="project" value="RHEA"/>
</dbReference>
<dbReference type="PROSITE" id="PS51190">
    <property type="entry name" value="FATC"/>
    <property type="match status" value="1"/>
</dbReference>
<evidence type="ECO:0000256" key="1">
    <source>
        <dbReference type="ARBA" id="ARBA00004123"/>
    </source>
</evidence>
<dbReference type="PROSITE" id="PS51189">
    <property type="entry name" value="FAT"/>
    <property type="match status" value="1"/>
</dbReference>
<comment type="catalytic activity">
    <reaction evidence="15">
        <text>L-seryl-[protein] + ATP = O-phospho-L-seryl-[protein] + ADP + H(+)</text>
        <dbReference type="Rhea" id="RHEA:17989"/>
        <dbReference type="Rhea" id="RHEA-COMP:9863"/>
        <dbReference type="Rhea" id="RHEA-COMP:11604"/>
        <dbReference type="ChEBI" id="CHEBI:15378"/>
        <dbReference type="ChEBI" id="CHEBI:29999"/>
        <dbReference type="ChEBI" id="CHEBI:30616"/>
        <dbReference type="ChEBI" id="CHEBI:83421"/>
        <dbReference type="ChEBI" id="CHEBI:456216"/>
        <dbReference type="EC" id="2.7.11.1"/>
    </reaction>
</comment>
<evidence type="ECO:0000256" key="11">
    <source>
        <dbReference type="ARBA" id="ARBA00022840"/>
    </source>
</evidence>
<dbReference type="Pfam" id="PF02260">
    <property type="entry name" value="FATC"/>
    <property type="match status" value="1"/>
</dbReference>
<evidence type="ECO:0000256" key="8">
    <source>
        <dbReference type="ARBA" id="ARBA00022741"/>
    </source>
</evidence>
<name>A0A0D2PHM8_HYPSF</name>
<evidence type="ECO:0000256" key="4">
    <source>
        <dbReference type="ARBA" id="ARBA00012513"/>
    </source>
</evidence>
<evidence type="ECO:0000259" key="20">
    <source>
        <dbReference type="PROSITE" id="PS51190"/>
    </source>
</evidence>
<keyword evidence="8 16" id="KW-0547">Nucleotide-binding</keyword>
<dbReference type="InterPro" id="IPR000403">
    <property type="entry name" value="PI3/4_kinase_cat_dom"/>
</dbReference>
<keyword evidence="16" id="KW-0779">Telomere</keyword>
<comment type="subunit">
    <text evidence="3">Associates with DNA double-strand breaks.</text>
</comment>
<keyword evidence="16" id="KW-0158">Chromosome</keyword>
<feature type="region of interest" description="Disordered" evidence="17">
    <location>
        <begin position="211"/>
        <end position="243"/>
    </location>
</feature>
<dbReference type="PROSITE" id="PS00916">
    <property type="entry name" value="PI3_4_KINASE_2"/>
    <property type="match status" value="1"/>
</dbReference>
<dbReference type="SMART" id="SM01343">
    <property type="entry name" value="FATC"/>
    <property type="match status" value="1"/>
</dbReference>
<evidence type="ECO:0000256" key="7">
    <source>
        <dbReference type="ARBA" id="ARBA00022679"/>
    </source>
</evidence>
<evidence type="ECO:0000256" key="10">
    <source>
        <dbReference type="ARBA" id="ARBA00022777"/>
    </source>
</evidence>
<keyword evidence="11 16" id="KW-0067">ATP-binding</keyword>
<dbReference type="InterPro" id="IPR011009">
    <property type="entry name" value="Kinase-like_dom_sf"/>
</dbReference>
<dbReference type="InterPro" id="IPR044107">
    <property type="entry name" value="PIKKc_ATM"/>
</dbReference>
<keyword evidence="6 16" id="KW-0723">Serine/threonine-protein kinase</keyword>